<evidence type="ECO:0000256" key="3">
    <source>
        <dbReference type="ARBA" id="ARBA00022737"/>
    </source>
</evidence>
<comment type="caution">
    <text evidence="8">The sequence shown here is derived from an EMBL/GenBank/DDBJ whole genome shotgun (WGS) entry which is preliminary data.</text>
</comment>
<dbReference type="SUPFAM" id="SSF57610">
    <property type="entry name" value="Thyroglobulin type-1 domain"/>
    <property type="match status" value="1"/>
</dbReference>
<feature type="compositionally biased region" description="Polar residues" evidence="6">
    <location>
        <begin position="52"/>
        <end position="75"/>
    </location>
</feature>
<dbReference type="GO" id="GO:0050840">
    <property type="term" value="F:extracellular matrix binding"/>
    <property type="evidence" value="ECO:0007669"/>
    <property type="project" value="TreeGrafter"/>
</dbReference>
<evidence type="ECO:0000256" key="4">
    <source>
        <dbReference type="ARBA" id="ARBA00023157"/>
    </source>
</evidence>
<dbReference type="EMBL" id="JAIQCJ010000808">
    <property type="protein sequence ID" value="KAJ8794580.1"/>
    <property type="molecule type" value="Genomic_DNA"/>
</dbReference>
<accession>A0AB34HUD9</accession>
<feature type="disulfide bond" evidence="5">
    <location>
        <begin position="41"/>
        <end position="61"/>
    </location>
</feature>
<evidence type="ECO:0000313" key="8">
    <source>
        <dbReference type="EMBL" id="KAJ8794580.1"/>
    </source>
</evidence>
<evidence type="ECO:0000259" key="7">
    <source>
        <dbReference type="PROSITE" id="PS51162"/>
    </source>
</evidence>
<dbReference type="Pfam" id="PF00086">
    <property type="entry name" value="Thyroglobulin_1"/>
    <property type="match status" value="1"/>
</dbReference>
<keyword evidence="4 5" id="KW-1015">Disulfide bond</keyword>
<dbReference type="PANTHER" id="PTHR12352:SF13">
    <property type="entry name" value="SPARC-RELATED MODULAR CALCIUM-BINDING PROTEIN 1"/>
    <property type="match status" value="1"/>
</dbReference>
<feature type="domain" description="Thyroglobulin type-1" evidence="7">
    <location>
        <begin position="1"/>
        <end position="61"/>
    </location>
</feature>
<name>A0AB34HUD9_ESCRO</name>
<dbReference type="SMART" id="SM00211">
    <property type="entry name" value="TY"/>
    <property type="match status" value="1"/>
</dbReference>
<evidence type="ECO:0000313" key="9">
    <source>
        <dbReference type="Proteomes" id="UP001159641"/>
    </source>
</evidence>
<dbReference type="InterPro" id="IPR036857">
    <property type="entry name" value="Thyroglobulin_1_sf"/>
</dbReference>
<dbReference type="GO" id="GO:0008201">
    <property type="term" value="F:heparin binding"/>
    <property type="evidence" value="ECO:0007669"/>
    <property type="project" value="TreeGrafter"/>
</dbReference>
<feature type="region of interest" description="Disordered" evidence="6">
    <location>
        <begin position="52"/>
        <end position="94"/>
    </location>
</feature>
<gene>
    <name evidence="8" type="ORF">J1605_018875</name>
</gene>
<dbReference type="AlphaFoldDB" id="A0AB34HUD9"/>
<organism evidence="8 9">
    <name type="scientific">Eschrichtius robustus</name>
    <name type="common">California gray whale</name>
    <name type="synonym">Eschrichtius gibbosus</name>
    <dbReference type="NCBI Taxonomy" id="9764"/>
    <lineage>
        <taxon>Eukaryota</taxon>
        <taxon>Metazoa</taxon>
        <taxon>Chordata</taxon>
        <taxon>Craniata</taxon>
        <taxon>Vertebrata</taxon>
        <taxon>Euteleostomi</taxon>
        <taxon>Mammalia</taxon>
        <taxon>Eutheria</taxon>
        <taxon>Laurasiatheria</taxon>
        <taxon>Artiodactyla</taxon>
        <taxon>Whippomorpha</taxon>
        <taxon>Cetacea</taxon>
        <taxon>Mysticeti</taxon>
        <taxon>Eschrichtiidae</taxon>
        <taxon>Eschrichtius</taxon>
    </lineage>
</organism>
<sequence>MLPLARSHPSEPSPVGRTESEGANSKFPAVQCHTYTGYCWCVTPDGKPISGSSVQNKTPVCSGSVTDKPVSQGNSGRKDDGSKPTPTMETQPVFDGDEITAPTLWIKHLVIKDSKLNNTNVRNSAVPLSFYTILISPSGPELNSISSLGQVFSEPLDDSETWGLVMAKWQLGARHDRRAEKQSSRGWVLNPVWPNEQKGLFSDVL</sequence>
<comment type="caution">
    <text evidence="5">Lacks conserved residue(s) required for the propagation of feature annotation.</text>
</comment>
<evidence type="ECO:0000256" key="1">
    <source>
        <dbReference type="ARBA" id="ARBA00004613"/>
    </source>
</evidence>
<evidence type="ECO:0000256" key="6">
    <source>
        <dbReference type="SAM" id="MobiDB-lite"/>
    </source>
</evidence>
<dbReference type="Pfam" id="PF16597">
    <property type="entry name" value="Thyroglob_assoc"/>
    <property type="match status" value="1"/>
</dbReference>
<dbReference type="Gene3D" id="4.10.800.10">
    <property type="entry name" value="Thyroglobulin type-1"/>
    <property type="match status" value="1"/>
</dbReference>
<protein>
    <recommendedName>
        <fullName evidence="7">Thyroglobulin type-1 domain-containing protein</fullName>
    </recommendedName>
</protein>
<proteinExistence type="predicted"/>
<dbReference type="CDD" id="cd00191">
    <property type="entry name" value="TY"/>
    <property type="match status" value="1"/>
</dbReference>
<comment type="subcellular location">
    <subcellularLocation>
        <location evidence="1">Secreted</location>
    </subcellularLocation>
</comment>
<evidence type="ECO:0000256" key="5">
    <source>
        <dbReference type="PROSITE-ProRule" id="PRU00500"/>
    </source>
</evidence>
<keyword evidence="3" id="KW-0677">Repeat</keyword>
<dbReference type="PANTHER" id="PTHR12352">
    <property type="entry name" value="SECRETED MODULAR CALCIUM-BINDING PROTEIN"/>
    <property type="match status" value="1"/>
</dbReference>
<dbReference type="Proteomes" id="UP001159641">
    <property type="component" value="Unassembled WGS sequence"/>
</dbReference>
<dbReference type="InterPro" id="IPR000716">
    <property type="entry name" value="Thyroglobulin_1"/>
</dbReference>
<dbReference type="GO" id="GO:0030198">
    <property type="term" value="P:extracellular matrix organization"/>
    <property type="evidence" value="ECO:0007669"/>
    <property type="project" value="TreeGrafter"/>
</dbReference>
<dbReference type="GO" id="GO:0005604">
    <property type="term" value="C:basement membrane"/>
    <property type="evidence" value="ECO:0007669"/>
    <property type="project" value="TreeGrafter"/>
</dbReference>
<feature type="disulfide bond" evidence="5">
    <location>
        <begin position="32"/>
        <end position="39"/>
    </location>
</feature>
<evidence type="ECO:0000256" key="2">
    <source>
        <dbReference type="ARBA" id="ARBA00022525"/>
    </source>
</evidence>
<keyword evidence="9" id="KW-1185">Reference proteome</keyword>
<keyword evidence="2" id="KW-0964">Secreted</keyword>
<dbReference type="PROSITE" id="PS51162">
    <property type="entry name" value="THYROGLOBULIN_1_2"/>
    <property type="match status" value="1"/>
</dbReference>
<reference evidence="8 9" key="1">
    <citation type="submission" date="2022-11" db="EMBL/GenBank/DDBJ databases">
        <title>Whole genome sequence of Eschrichtius robustus ER-17-0199.</title>
        <authorList>
            <person name="Bruniche-Olsen A."/>
            <person name="Black A.N."/>
            <person name="Fields C.J."/>
            <person name="Walden K."/>
            <person name="Dewoody J.A."/>
        </authorList>
    </citation>
    <scope>NUCLEOTIDE SEQUENCE [LARGE SCALE GENOMIC DNA]</scope>
    <source>
        <strain evidence="8">ER-17-0199</strain>
        <tissue evidence="8">Blubber</tissue>
    </source>
</reference>
<feature type="region of interest" description="Disordered" evidence="6">
    <location>
        <begin position="1"/>
        <end position="24"/>
    </location>
</feature>
<dbReference type="InterPro" id="IPR051950">
    <property type="entry name" value="Dev_reg/Prot_inhib"/>
</dbReference>
<dbReference type="GO" id="GO:0005615">
    <property type="term" value="C:extracellular space"/>
    <property type="evidence" value="ECO:0007669"/>
    <property type="project" value="TreeGrafter"/>
</dbReference>